<dbReference type="AlphaFoldDB" id="A0A0P1AAH7"/>
<dbReference type="RefSeq" id="XP_024573784.1">
    <property type="nucleotide sequence ID" value="XM_024722738.1"/>
</dbReference>
<dbReference type="Proteomes" id="UP000054928">
    <property type="component" value="Unassembled WGS sequence"/>
</dbReference>
<reference evidence="2" key="1">
    <citation type="submission" date="2014-09" db="EMBL/GenBank/DDBJ databases">
        <authorList>
            <person name="Sharma Rahul"/>
            <person name="Thines Marco"/>
        </authorList>
    </citation>
    <scope>NUCLEOTIDE SEQUENCE [LARGE SCALE GENOMIC DNA]</scope>
</reference>
<proteinExistence type="predicted"/>
<sequence>MLDLAQKAELARCNPVTVWIHSLRRSVLWHLAADSQISWTWLKKPSLPVYSTRSQRLAMTSLQTNHAVNMDLAQRGSSLRFDERKGGNELVRTTKLRKR</sequence>
<organism evidence="1 2">
    <name type="scientific">Plasmopara halstedii</name>
    <name type="common">Downy mildew of sunflower</name>
    <dbReference type="NCBI Taxonomy" id="4781"/>
    <lineage>
        <taxon>Eukaryota</taxon>
        <taxon>Sar</taxon>
        <taxon>Stramenopiles</taxon>
        <taxon>Oomycota</taxon>
        <taxon>Peronosporomycetes</taxon>
        <taxon>Peronosporales</taxon>
        <taxon>Peronosporaceae</taxon>
        <taxon>Plasmopara</taxon>
    </lineage>
</organism>
<protein>
    <submittedName>
        <fullName evidence="1">Uncharacterized protein</fullName>
    </submittedName>
</protein>
<dbReference type="EMBL" id="CCYD01000286">
    <property type="protein sequence ID" value="CEG37415.1"/>
    <property type="molecule type" value="Genomic_DNA"/>
</dbReference>
<keyword evidence="2" id="KW-1185">Reference proteome</keyword>
<evidence type="ECO:0000313" key="2">
    <source>
        <dbReference type="Proteomes" id="UP000054928"/>
    </source>
</evidence>
<accession>A0A0P1AAH7</accession>
<dbReference type="GeneID" id="36400064"/>
<name>A0A0P1AAH7_PLAHL</name>
<evidence type="ECO:0000313" key="1">
    <source>
        <dbReference type="EMBL" id="CEG37415.1"/>
    </source>
</evidence>